<dbReference type="Gene3D" id="3.40.190.10">
    <property type="entry name" value="Periplasmic binding protein-like II"/>
    <property type="match status" value="1"/>
</dbReference>
<gene>
    <name evidence="1" type="ORF">HKT17_13165</name>
</gene>
<reference evidence="1 2" key="1">
    <citation type="submission" date="2020-05" db="EMBL/GenBank/DDBJ databases">
        <title>Compete genome of Limnobacter sp. SAORIC-580.</title>
        <authorList>
            <person name="Song J."/>
            <person name="Cho J.-C."/>
        </authorList>
    </citation>
    <scope>NUCLEOTIDE SEQUENCE [LARGE SCALE GENOMIC DNA]</scope>
    <source>
        <strain evidence="1 2">SAORIC-580</strain>
    </source>
</reference>
<dbReference type="RefSeq" id="WP_171100646.1">
    <property type="nucleotide sequence ID" value="NZ_CP053084.1"/>
</dbReference>
<dbReference type="SUPFAM" id="SSF53850">
    <property type="entry name" value="Periplasmic binding protein-like II"/>
    <property type="match status" value="1"/>
</dbReference>
<evidence type="ECO:0000313" key="1">
    <source>
        <dbReference type="EMBL" id="QJR30576.1"/>
    </source>
</evidence>
<keyword evidence="2" id="KW-1185">Reference proteome</keyword>
<sequence>MIARTTSFVKAAASIALYLMLGVVGAASAEVYVVSSASHPVNEIAIRELRSIYKGRLSQVNGHRLTPVNTAPGTTDRDEFLQRIMNLNELDYTGYWHVRRYTGQGTPPVEVDSKEELFATLKEQPDGIGYVWVPPGSKPRLPDGLKVIRLK</sequence>
<dbReference type="EMBL" id="CP053084">
    <property type="protein sequence ID" value="QJR30576.1"/>
    <property type="molecule type" value="Genomic_DNA"/>
</dbReference>
<evidence type="ECO:0008006" key="3">
    <source>
        <dbReference type="Google" id="ProtNLM"/>
    </source>
</evidence>
<accession>A0ABX6N998</accession>
<dbReference type="Proteomes" id="UP000501130">
    <property type="component" value="Chromosome"/>
</dbReference>
<organism evidence="1 2">
    <name type="scientific">Limnobacter profundi</name>
    <dbReference type="NCBI Taxonomy" id="2732163"/>
    <lineage>
        <taxon>Bacteria</taxon>
        <taxon>Pseudomonadati</taxon>
        <taxon>Pseudomonadota</taxon>
        <taxon>Betaproteobacteria</taxon>
        <taxon>Burkholderiales</taxon>
        <taxon>Burkholderiaceae</taxon>
        <taxon>Limnobacter</taxon>
    </lineage>
</organism>
<name>A0ABX6N998_9BURK</name>
<proteinExistence type="predicted"/>
<protein>
    <recommendedName>
        <fullName evidence="3">Phosphate ABC transporter substrate-binding protein</fullName>
    </recommendedName>
</protein>
<evidence type="ECO:0000313" key="2">
    <source>
        <dbReference type="Proteomes" id="UP000501130"/>
    </source>
</evidence>